<feature type="region of interest" description="Disordered" evidence="1">
    <location>
        <begin position="94"/>
        <end position="228"/>
    </location>
</feature>
<dbReference type="Proteomes" id="UP000570595">
    <property type="component" value="Unassembled WGS sequence"/>
</dbReference>
<evidence type="ECO:0000313" key="4">
    <source>
        <dbReference type="Proteomes" id="UP000570595"/>
    </source>
</evidence>
<reference evidence="3 4" key="1">
    <citation type="submission" date="2020-04" db="EMBL/GenBank/DDBJ databases">
        <title>Perkinsus olseni comparative genomics.</title>
        <authorList>
            <person name="Bogema D.R."/>
        </authorList>
    </citation>
    <scope>NUCLEOTIDE SEQUENCE [LARGE SCALE GENOMIC DNA]</scope>
    <source>
        <strain evidence="3">ATCC PRA-179</strain>
    </source>
</reference>
<dbReference type="GO" id="GO:0016301">
    <property type="term" value="F:kinase activity"/>
    <property type="evidence" value="ECO:0007669"/>
    <property type="project" value="UniProtKB-KW"/>
</dbReference>
<comment type="caution">
    <text evidence="3">The sequence shown here is derived from an EMBL/GenBank/DDBJ whole genome shotgun (WGS) entry which is preliminary data.</text>
</comment>
<dbReference type="Pfam" id="PF07177">
    <property type="entry name" value="Neuralized"/>
    <property type="match status" value="1"/>
</dbReference>
<feature type="compositionally biased region" description="Basic and acidic residues" evidence="1">
    <location>
        <begin position="211"/>
        <end position="222"/>
    </location>
</feature>
<dbReference type="InterPro" id="IPR006573">
    <property type="entry name" value="NHR_dom"/>
</dbReference>
<accession>A0A7J6M5L7</accession>
<feature type="compositionally biased region" description="Polar residues" evidence="1">
    <location>
        <begin position="107"/>
        <end position="119"/>
    </location>
</feature>
<dbReference type="EMBL" id="JABAHT010000066">
    <property type="protein sequence ID" value="KAF4666794.1"/>
    <property type="molecule type" value="Genomic_DNA"/>
</dbReference>
<protein>
    <submittedName>
        <fullName evidence="3">Sphingosine kinase 2</fullName>
    </submittedName>
</protein>
<dbReference type="InterPro" id="IPR043136">
    <property type="entry name" value="B30.2/SPRY_sf"/>
</dbReference>
<evidence type="ECO:0000256" key="1">
    <source>
        <dbReference type="SAM" id="MobiDB-lite"/>
    </source>
</evidence>
<dbReference type="Gene3D" id="2.60.120.920">
    <property type="match status" value="1"/>
</dbReference>
<evidence type="ECO:0000313" key="3">
    <source>
        <dbReference type="EMBL" id="KAF4666794.1"/>
    </source>
</evidence>
<proteinExistence type="predicted"/>
<organism evidence="3 4">
    <name type="scientific">Perkinsus olseni</name>
    <name type="common">Perkinsus atlanticus</name>
    <dbReference type="NCBI Taxonomy" id="32597"/>
    <lineage>
        <taxon>Eukaryota</taxon>
        <taxon>Sar</taxon>
        <taxon>Alveolata</taxon>
        <taxon>Perkinsozoa</taxon>
        <taxon>Perkinsea</taxon>
        <taxon>Perkinsida</taxon>
        <taxon>Perkinsidae</taxon>
        <taxon>Perkinsus</taxon>
    </lineage>
</organism>
<dbReference type="OrthoDB" id="406079at2759"/>
<name>A0A7J6M5L7_PEROL</name>
<sequence length="1249" mass="137544">MPMGGNSRQPPDLVAALVGVQGLKGEAEQLEVINKLAEAKATLMKAMETLISIRPSLTSDSDKACVDGVLRGLVEDGERVQLLLRLDRLSHAWEEEKASKGSDRSTSEPQIPSTGQKNESVGDEHGSLVDLMPSPPSDFKAAENDEEERPPSVGEREEVPPSDEPSASRVPDQQVEFAGRQDGVAETVDEGREEADEIVEGNGDPGSVESPPKDTPADEKAVDQSVADESVLSVPKGTISFELSESDEGKDMISEDLESSVFPKAGTNGRVSDISSSALVDEAGSVVSYSSDTMPIIMRPSGAPRQGGSRFTVEACPEGGIELSAISYLKIGNRPCAEVATSVQTRREFLAPLSRDPAGPADVLVVMENPTRSFLLRGAFEYFDQARVVDVSPRVLPYDMRTTVKITVLNLDGRSVVGAEVRLADELVPSEIVAVTGRSVPEGDPPCTEVTLSIPPIEEQQRQGADVSISIIGRAGNVAEGTYCVRLYRPMVFEPVVKGSRVKLEEDGTVAVRKTGINNAMVFGKYPIKRLPRSVRLPSGGVYYSITVTRAATAMKTFALGLTTIDPSKTANLPSLHVEEDAMATLAPNAGESAVGFCSLLVGYDPVRLWVNGRTHKISSRQWRPAREVSVGDSVGLLFSFDRVAVYQNGVLRVEVQLGDDEASLLRGHMASDWWAVLDVLGKPSYADNSGVVISNGFSGTGFRMPPHPNREAEPHYDMHTLNHLPDTIMAGHRLWVFYRMQISRSASSQYCWMAVSSPADAFMSPPTGWSDRWMTATVARDWRKSEYRPNEKHTWPLVCYDHSLWYERGSMRLDTSRVTENVPAGDLKLSPPNPRPSVSIHVVRWANPEAANEWDFPSWGETGSTISDAYIVSLLGELYRRVGPDYEVLTTYVKCSAELDKISERAIACQLTGRHRAGMYFLWVCEFEDSCNPNIGGFVARDPFFNLLTRMEAIGICTRFPHTSHLHRTIVAKDLYSHLCLQEDLRLPKCVKVSRGSVITSAHSAAQSALDNLRILMDNRPLVRGGVCKLGYSWEAMDVRTFNADASSLASQMQDILLQPTCRNDCVLVQERVPNSLEMRFITTMGEVRHVTYSTFARISEDGLYRDFERSMDRTEAAQRWFNGDVAGLKEAESICHTCMRAWQRWMLTESDQPAPALRYDFIIGRDENDELTVYLGELCELGFSIMDYPYAERDVFGAVVDSISWDRPCRHAGPNKLQPQSPPCGLCLSGTKLPVKPPTVSEEDMQH</sequence>
<dbReference type="AlphaFoldDB" id="A0A7J6M5L7"/>
<feature type="compositionally biased region" description="Acidic residues" evidence="1">
    <location>
        <begin position="187"/>
        <end position="199"/>
    </location>
</feature>
<keyword evidence="3" id="KW-0418">Kinase</keyword>
<gene>
    <name evidence="3" type="primary">SPHK2_4</name>
    <name evidence="3" type="ORF">FOZ61_009231</name>
</gene>
<keyword evidence="3" id="KW-0808">Transferase</keyword>
<feature type="domain" description="NHR" evidence="2">
    <location>
        <begin position="497"/>
        <end position="683"/>
    </location>
</feature>
<evidence type="ECO:0000259" key="2">
    <source>
        <dbReference type="Pfam" id="PF07177"/>
    </source>
</evidence>
<feature type="compositionally biased region" description="Basic and acidic residues" evidence="1">
    <location>
        <begin position="94"/>
        <end position="106"/>
    </location>
</feature>